<dbReference type="Pfam" id="PF12841">
    <property type="entry name" value="YvrJ"/>
    <property type="match status" value="1"/>
</dbReference>
<keyword evidence="3" id="KW-1185">Reference proteome</keyword>
<accession>A0A1H8RYT4</accession>
<dbReference type="RefSeq" id="WP_091744478.1">
    <property type="nucleotide sequence ID" value="NZ_FODY01000004.1"/>
</dbReference>
<gene>
    <name evidence="2" type="ORF">SAMN04490178_104130</name>
</gene>
<dbReference type="Proteomes" id="UP000198847">
    <property type="component" value="Unassembled WGS sequence"/>
</dbReference>
<protein>
    <submittedName>
        <fullName evidence="2">YvrJ protein family protein</fullName>
    </submittedName>
</protein>
<proteinExistence type="predicted"/>
<evidence type="ECO:0000256" key="1">
    <source>
        <dbReference type="SAM" id="Phobius"/>
    </source>
</evidence>
<feature type="transmembrane region" description="Helical" evidence="1">
    <location>
        <begin position="6"/>
        <end position="23"/>
    </location>
</feature>
<dbReference type="EMBL" id="FODY01000004">
    <property type="protein sequence ID" value="SEO71530.1"/>
    <property type="molecule type" value="Genomic_DNA"/>
</dbReference>
<evidence type="ECO:0000313" key="2">
    <source>
        <dbReference type="EMBL" id="SEO71530.1"/>
    </source>
</evidence>
<organism evidence="2 3">
    <name type="scientific">Propionispora vibrioides</name>
    <dbReference type="NCBI Taxonomy" id="112903"/>
    <lineage>
        <taxon>Bacteria</taxon>
        <taxon>Bacillati</taxon>
        <taxon>Bacillota</taxon>
        <taxon>Negativicutes</taxon>
        <taxon>Selenomonadales</taxon>
        <taxon>Sporomusaceae</taxon>
        <taxon>Propionispora</taxon>
    </lineage>
</organism>
<dbReference type="STRING" id="112903.SAMN04490178_104130"/>
<dbReference type="OrthoDB" id="2662123at2"/>
<keyword evidence="1" id="KW-1133">Transmembrane helix</keyword>
<sequence>MEQLLGYAANYGFPMVISMYLLIRIETKLEKLAVSIQDLSNTLTALKQ</sequence>
<name>A0A1H8RYT4_9FIRM</name>
<keyword evidence="1" id="KW-0812">Transmembrane</keyword>
<evidence type="ECO:0000313" key="3">
    <source>
        <dbReference type="Proteomes" id="UP000198847"/>
    </source>
</evidence>
<dbReference type="InterPro" id="IPR024419">
    <property type="entry name" value="YvrJ"/>
</dbReference>
<reference evidence="2 3" key="1">
    <citation type="submission" date="2016-10" db="EMBL/GenBank/DDBJ databases">
        <authorList>
            <person name="de Groot N.N."/>
        </authorList>
    </citation>
    <scope>NUCLEOTIDE SEQUENCE [LARGE SCALE GENOMIC DNA]</scope>
    <source>
        <strain evidence="2 3">DSM 13305</strain>
    </source>
</reference>
<dbReference type="AlphaFoldDB" id="A0A1H8RYT4"/>
<keyword evidence="1" id="KW-0472">Membrane</keyword>